<evidence type="ECO:0000313" key="1">
    <source>
        <dbReference type="EMBL" id="KAI8435173.1"/>
    </source>
</evidence>
<accession>A0ACC0KFW9</accession>
<proteinExistence type="predicted"/>
<protein>
    <submittedName>
        <fullName evidence="1">Uncharacterized protein</fullName>
    </submittedName>
</protein>
<dbReference type="EMBL" id="CM046105">
    <property type="protein sequence ID" value="KAI8435173.1"/>
    <property type="molecule type" value="Genomic_DNA"/>
</dbReference>
<reference evidence="1 2" key="1">
    <citation type="journal article" date="2022" name="Genome Biol. Evol.">
        <title>The Spruce Budworm Genome: Reconstructing the Evolutionary History of Antifreeze Proteins.</title>
        <authorList>
            <person name="Beliveau C."/>
            <person name="Gagne P."/>
            <person name="Picq S."/>
            <person name="Vernygora O."/>
            <person name="Keeling C.I."/>
            <person name="Pinkney K."/>
            <person name="Doucet D."/>
            <person name="Wen F."/>
            <person name="Johnston J.S."/>
            <person name="Maaroufi H."/>
            <person name="Boyle B."/>
            <person name="Laroche J."/>
            <person name="Dewar K."/>
            <person name="Juretic N."/>
            <person name="Blackburn G."/>
            <person name="Nisole A."/>
            <person name="Brunet B."/>
            <person name="Brandao M."/>
            <person name="Lumley L."/>
            <person name="Duan J."/>
            <person name="Quan G."/>
            <person name="Lucarotti C.J."/>
            <person name="Roe A.D."/>
            <person name="Sperling F.A.H."/>
            <person name="Levesque R.C."/>
            <person name="Cusson M."/>
        </authorList>
    </citation>
    <scope>NUCLEOTIDE SEQUENCE [LARGE SCALE GENOMIC DNA]</scope>
    <source>
        <strain evidence="1">Glfc:IPQL:Cfum</strain>
    </source>
</reference>
<sequence length="1750" mass="199242">MSKIKAGPVVDILGDEMTRIIWDLIKDKLILPFLDIELHTYDLGMEYRDKTDDQVTIDCANAIKKYNVGIKCATITPDEKRVEEFKLKKMWKSPNGTIRNILGGTVFREAIICKNIPRLVTGWEKPIIIGRHAHADQYKATDFVVPGEGKLELIFTPTNGEPIKYVVHEYKGPGVAIGMFNTDASIIDFAHSSFKFALDRKYPLYLSTKNTILKKYDGRFKDIFEEIYEREYKAQYEAAGIWYEHRLIDDMVAYAMKSEGGFVWACKNYDGDVQSDSVAQGYGSLGLMTSVLICPDGKTVEAEAAHGTVTRHYRFYQQGKETSTNPIASIFAWTRGLLHRAKLDNNQELHDFAAALESVCIETIEGGVMTKDLAICIKGMNNVQRSDYYETFEFMNKLAENLKKRLDPVNLEKSSDVWALGGACAVNDTSRSLRQSALPLPTLLGSECVVSEQCTLKVAYSACLEGVCRCTDAFPLLHTLVPLSNKTKRRVYAGPSDPTQRAGEGERNCRATRRKGCPRHTFRCGSGECLPEYEFCNAIVSCKDASDEPPHLCNEQSRAIFIDKDGPNITFRINSTLMKKHYKGSQGYQCCYRFVSRSTIAGREDTHVTYSQCTNFDTGTTVKLKEEVIVVSCASIPYKKIKSRNILYEDAYIILKKIKMGTSSGAAGPKNWNVLILGMDTMSRARFLSSMPKTASYFNQNGWLDYRGYQKVGYNTFPNLMAFLTGKNMTTVYRKCSKTMDNCNDEIIWSKFQNSGYVTAYGEDFLRLPDTFYRYNGFKIPPTNHYMRPLFLTGETRKGNLVCTKQVPSAIHSLHYALDFVESYKNDKFFGMFWVNSYSHNLDNLPTLLDNDLTDFWNKLNSTGALSNTFVFFLSDHGIRYGKMRTSVESYYEERLPMFFMWVPLDFQTAHTHYNYNLELNQRRLTTPYDLHVTLRNILQLSSGSLMEGECEACPQCTGLFYETMGHRTCARAGVHEKWCSCHNLVSVSQQEYGAAYSIELAVSFIQNITKAVNTTKCMKCSMLQLKTVLRTHKHVDYLNNETSYVIAFGMSPGNVAYEASVKEDENGFHIIQPTQTISEYNTRGSCVVLSNDREYCINRLRKFKKPFIMRHEYKFPLLIFGVTGFVILVMYYWIRSPAVSPELHYIRHTSLEVRPTTSAEEFYIIGTPMRHVADNTFPNLMAALSGHSMQTITEKCRDKMDQCNDLIMWTEQPKLRTVFEKHYLDRCFDRTGQLSVVITPGVGVFEVDRELTNVTKQRIIDNGVGSDLVCVGEQPLHAVPLLKFHNKDNNLNSIDDYSMPHWINFVQRVARTKKTSVAGLEGLRRSPPSSITYHRKMSDPDIHHSLGDILSTGRVDWKSLTIPACLPITTDYFPDKRSLQNDYLVSDYNLLPDDVNADFAQNRAIYKEPLTTMEVFKELVSHRLAQALKYWRFRTLLLPLNNPATKQILEDETTHCDIYPTPTRQDLDQLTDGFLKMTESYFNKVKRPNKQRMAGGAGADDALTRRRHSTSILNRSAQKMLLEKYICHASGNTTKRFVVGYYMYHILPQKKDKDPADYVRPLGDLQSFENEWMEVEVLGPRSPLIPLESSTGAMDISGCSPQTDLTGVPAFLCDNIDPNYMQNDSDNDSFPEETWLERLFLFQEAIVGRFGFIKCTVESTSHAAGVGDHLYVHVTGNMFILIITTVKSEQKALRNRPANKPLNASSYQQLRELSELNIRQNKKSIPQWVYNTGEEVASLQAIRNQELDC</sequence>
<organism evidence="1 2">
    <name type="scientific">Choristoneura fumiferana</name>
    <name type="common">Spruce budworm moth</name>
    <name type="synonym">Archips fumiferana</name>
    <dbReference type="NCBI Taxonomy" id="7141"/>
    <lineage>
        <taxon>Eukaryota</taxon>
        <taxon>Metazoa</taxon>
        <taxon>Ecdysozoa</taxon>
        <taxon>Arthropoda</taxon>
        <taxon>Hexapoda</taxon>
        <taxon>Insecta</taxon>
        <taxon>Pterygota</taxon>
        <taxon>Neoptera</taxon>
        <taxon>Endopterygota</taxon>
        <taxon>Lepidoptera</taxon>
        <taxon>Glossata</taxon>
        <taxon>Ditrysia</taxon>
        <taxon>Tortricoidea</taxon>
        <taxon>Tortricidae</taxon>
        <taxon>Tortricinae</taxon>
        <taxon>Choristoneura</taxon>
    </lineage>
</organism>
<evidence type="ECO:0000313" key="2">
    <source>
        <dbReference type="Proteomes" id="UP001064048"/>
    </source>
</evidence>
<gene>
    <name evidence="1" type="ORF">MSG28_003534</name>
</gene>
<name>A0ACC0KFW9_CHOFU</name>
<dbReference type="Proteomes" id="UP001064048">
    <property type="component" value="Chromosome 5"/>
</dbReference>
<keyword evidence="2" id="KW-1185">Reference proteome</keyword>
<comment type="caution">
    <text evidence="1">The sequence shown here is derived from an EMBL/GenBank/DDBJ whole genome shotgun (WGS) entry which is preliminary data.</text>
</comment>